<keyword evidence="2" id="KW-1185">Reference proteome</keyword>
<organism evidence="1 2">
    <name type="scientific">Gnathostoma spinigerum</name>
    <dbReference type="NCBI Taxonomy" id="75299"/>
    <lineage>
        <taxon>Eukaryota</taxon>
        <taxon>Metazoa</taxon>
        <taxon>Ecdysozoa</taxon>
        <taxon>Nematoda</taxon>
        <taxon>Chromadorea</taxon>
        <taxon>Rhabditida</taxon>
        <taxon>Spirurina</taxon>
        <taxon>Gnathostomatomorpha</taxon>
        <taxon>Gnathostomatoidea</taxon>
        <taxon>Gnathostomatidae</taxon>
        <taxon>Gnathostoma</taxon>
    </lineage>
</organism>
<name>A0ABD6EEW5_9BILA</name>
<protein>
    <submittedName>
        <fullName evidence="1">Uncharacterized protein</fullName>
    </submittedName>
</protein>
<comment type="caution">
    <text evidence="1">The sequence shown here is derived from an EMBL/GenBank/DDBJ whole genome shotgun (WGS) entry which is preliminary data.</text>
</comment>
<dbReference type="EMBL" id="JBGFUD010003285">
    <property type="protein sequence ID" value="MFH4978539.1"/>
    <property type="molecule type" value="Genomic_DNA"/>
</dbReference>
<accession>A0ABD6EEW5</accession>
<proteinExistence type="predicted"/>
<evidence type="ECO:0000313" key="2">
    <source>
        <dbReference type="Proteomes" id="UP001608902"/>
    </source>
</evidence>
<sequence length="107" mass="12696">MERRILKITRLNHVRNKDIRQRTRVVDVVFESIKSKLRGAGHVARLKDDRWTKKVSGWYPRNQKRPVGRPPGRWNDLVRARLGPMWRSMAQDRIKCKAAVDRQLINS</sequence>
<reference evidence="1 2" key="1">
    <citation type="submission" date="2024-08" db="EMBL/GenBank/DDBJ databases">
        <title>Gnathostoma spinigerum genome.</title>
        <authorList>
            <person name="Gonzalez-Bertolin B."/>
            <person name="Monzon S."/>
            <person name="Zaballos A."/>
            <person name="Jimenez P."/>
            <person name="Dekumyoy P."/>
            <person name="Varona S."/>
            <person name="Cuesta I."/>
            <person name="Sumanam S."/>
            <person name="Adisakwattana P."/>
            <person name="Gasser R.B."/>
            <person name="Hernandez-Gonzalez A."/>
            <person name="Young N.D."/>
            <person name="Perteguer M.J."/>
        </authorList>
    </citation>
    <scope>NUCLEOTIDE SEQUENCE [LARGE SCALE GENOMIC DNA]</scope>
    <source>
        <strain evidence="1">AL3</strain>
        <tissue evidence="1">Liver</tissue>
    </source>
</reference>
<evidence type="ECO:0000313" key="1">
    <source>
        <dbReference type="EMBL" id="MFH4978539.1"/>
    </source>
</evidence>
<gene>
    <name evidence="1" type="ORF">AB6A40_005248</name>
</gene>
<dbReference type="Proteomes" id="UP001608902">
    <property type="component" value="Unassembled WGS sequence"/>
</dbReference>
<dbReference type="AlphaFoldDB" id="A0ABD6EEW5"/>